<sequence>MGAQCRRVRVRCRKWVPNTGEWMSSARNGRPVPGVGAQCPGMDTQCRGMGVWCQGMGAECQEVDVQCRGMDAKCRECVPSALEFVPSAGEWVPSALEFVPSAGLWVPQGFANCIMNGSSKWQLLLYTHEQGTEETKIKSFLSNGLVTDIQYNQHAVLDSLPLNQYTTPTTLCSFLRAPELDAALQVGSHQSRVEGQNSLLHPAGHISFDAAQNMADLLVGKCTLLGHNELLVNQYLQVLDEGTECTLSKFADDMKLEGVTDTPEGCAAIQWDLVRLESWAERNLMKFNKDKCKALYLGRNNTRYHYRFGVDLLESSSAEKDVGVLVDDRLTMIQLCALVARRANGILGCIGKSVDSRKRGVTPSAQPY</sequence>
<keyword evidence="2" id="KW-1185">Reference proteome</keyword>
<evidence type="ECO:0000313" key="1">
    <source>
        <dbReference type="EMBL" id="KAJ7414042.1"/>
    </source>
</evidence>
<dbReference type="Proteomes" id="UP001145742">
    <property type="component" value="Unassembled WGS sequence"/>
</dbReference>
<organism evidence="1 2">
    <name type="scientific">Willisornis vidua</name>
    <name type="common">Xingu scale-backed antbird</name>
    <dbReference type="NCBI Taxonomy" id="1566151"/>
    <lineage>
        <taxon>Eukaryota</taxon>
        <taxon>Metazoa</taxon>
        <taxon>Chordata</taxon>
        <taxon>Craniata</taxon>
        <taxon>Vertebrata</taxon>
        <taxon>Euteleostomi</taxon>
        <taxon>Archelosauria</taxon>
        <taxon>Archosauria</taxon>
        <taxon>Dinosauria</taxon>
        <taxon>Saurischia</taxon>
        <taxon>Theropoda</taxon>
        <taxon>Coelurosauria</taxon>
        <taxon>Aves</taxon>
        <taxon>Neognathae</taxon>
        <taxon>Neoaves</taxon>
        <taxon>Telluraves</taxon>
        <taxon>Australaves</taxon>
        <taxon>Passeriformes</taxon>
        <taxon>Thamnophilidae</taxon>
        <taxon>Willisornis</taxon>
    </lineage>
</organism>
<dbReference type="EMBL" id="WHWB01034090">
    <property type="protein sequence ID" value="KAJ7414042.1"/>
    <property type="molecule type" value="Genomic_DNA"/>
</dbReference>
<comment type="caution">
    <text evidence="1">The sequence shown here is derived from an EMBL/GenBank/DDBJ whole genome shotgun (WGS) entry which is preliminary data.</text>
</comment>
<evidence type="ECO:0000313" key="2">
    <source>
        <dbReference type="Proteomes" id="UP001145742"/>
    </source>
</evidence>
<reference evidence="1" key="1">
    <citation type="submission" date="2019-10" db="EMBL/GenBank/DDBJ databases">
        <authorList>
            <person name="Soares A.E.R."/>
            <person name="Aleixo A."/>
            <person name="Schneider P."/>
            <person name="Miyaki C.Y."/>
            <person name="Schneider M.P."/>
            <person name="Mello C."/>
            <person name="Vasconcelos A.T.R."/>
        </authorList>
    </citation>
    <scope>NUCLEOTIDE SEQUENCE</scope>
    <source>
        <tissue evidence="1">Muscle</tissue>
    </source>
</reference>
<dbReference type="PANTHER" id="PTHR33332">
    <property type="entry name" value="REVERSE TRANSCRIPTASE DOMAIN-CONTAINING PROTEIN"/>
    <property type="match status" value="1"/>
</dbReference>
<accession>A0ABQ9D2W2</accession>
<evidence type="ECO:0008006" key="3">
    <source>
        <dbReference type="Google" id="ProtNLM"/>
    </source>
</evidence>
<protein>
    <recommendedName>
        <fullName evidence="3">Rna-directed dna polymerase from mobile element jockey-like</fullName>
    </recommendedName>
</protein>
<name>A0ABQ9D2W2_9PASS</name>
<proteinExistence type="predicted"/>
<gene>
    <name evidence="1" type="ORF">WISP_86992</name>
</gene>